<keyword evidence="5" id="KW-0812">Transmembrane</keyword>
<gene>
    <name evidence="11" type="ORF">V6N12_060450</name>
</gene>
<evidence type="ECO:0000256" key="1">
    <source>
        <dbReference type="ARBA" id="ARBA00004251"/>
    </source>
</evidence>
<dbReference type="PANTHER" id="PTHR27004">
    <property type="entry name" value="RECEPTOR-LIKE PROTEIN 12 ISOFORM X1"/>
    <property type="match status" value="1"/>
</dbReference>
<sequence>MSHNRLSGQIPTSLRNLEALEALDLSQNKLFGEFPPELETALTFLSIFNVSFNNLSGPIPERNQFGTFTNDSYVGNLGLCGAPLARKCGVVVTEEPPPARSSHIHIQTPPTICYFLVLFLFFL</sequence>
<dbReference type="PANTHER" id="PTHR27004:SF456">
    <property type="entry name" value="LEUCINE-RICH REPEAT-CONTAINING N-TERMINAL PLANT-TYPE DOMAIN-CONTAINING PROTEIN"/>
    <property type="match status" value="1"/>
</dbReference>
<evidence type="ECO:0000256" key="10">
    <source>
        <dbReference type="ARBA" id="ARBA00023180"/>
    </source>
</evidence>
<evidence type="ECO:0000313" key="12">
    <source>
        <dbReference type="Proteomes" id="UP001472677"/>
    </source>
</evidence>
<dbReference type="Pfam" id="PF00560">
    <property type="entry name" value="LRR_1"/>
    <property type="match status" value="2"/>
</dbReference>
<dbReference type="Gene3D" id="3.80.10.10">
    <property type="entry name" value="Ribonuclease Inhibitor"/>
    <property type="match status" value="1"/>
</dbReference>
<evidence type="ECO:0000256" key="5">
    <source>
        <dbReference type="ARBA" id="ARBA00022692"/>
    </source>
</evidence>
<accession>A0ABR2D586</accession>
<evidence type="ECO:0000256" key="2">
    <source>
        <dbReference type="ARBA" id="ARBA00009592"/>
    </source>
</evidence>
<dbReference type="SUPFAM" id="SSF52058">
    <property type="entry name" value="L domain-like"/>
    <property type="match status" value="1"/>
</dbReference>
<keyword evidence="10" id="KW-0325">Glycoprotein</keyword>
<evidence type="ECO:0000256" key="7">
    <source>
        <dbReference type="ARBA" id="ARBA00022989"/>
    </source>
</evidence>
<evidence type="ECO:0000256" key="8">
    <source>
        <dbReference type="ARBA" id="ARBA00023136"/>
    </source>
</evidence>
<comment type="caution">
    <text evidence="11">The sequence shown here is derived from an EMBL/GenBank/DDBJ whole genome shotgun (WGS) entry which is preliminary data.</text>
</comment>
<comment type="similarity">
    <text evidence="2">Belongs to the RLP family.</text>
</comment>
<organism evidence="11 12">
    <name type="scientific">Hibiscus sabdariffa</name>
    <name type="common">roselle</name>
    <dbReference type="NCBI Taxonomy" id="183260"/>
    <lineage>
        <taxon>Eukaryota</taxon>
        <taxon>Viridiplantae</taxon>
        <taxon>Streptophyta</taxon>
        <taxon>Embryophyta</taxon>
        <taxon>Tracheophyta</taxon>
        <taxon>Spermatophyta</taxon>
        <taxon>Magnoliopsida</taxon>
        <taxon>eudicotyledons</taxon>
        <taxon>Gunneridae</taxon>
        <taxon>Pentapetalae</taxon>
        <taxon>rosids</taxon>
        <taxon>malvids</taxon>
        <taxon>Malvales</taxon>
        <taxon>Malvaceae</taxon>
        <taxon>Malvoideae</taxon>
        <taxon>Hibiscus</taxon>
    </lineage>
</organism>
<name>A0ABR2D586_9ROSI</name>
<evidence type="ECO:0000256" key="3">
    <source>
        <dbReference type="ARBA" id="ARBA00022475"/>
    </source>
</evidence>
<keyword evidence="7" id="KW-1133">Transmembrane helix</keyword>
<evidence type="ECO:0000313" key="11">
    <source>
        <dbReference type="EMBL" id="KAK8529674.1"/>
    </source>
</evidence>
<dbReference type="EMBL" id="JBBPBM010000036">
    <property type="protein sequence ID" value="KAK8529674.1"/>
    <property type="molecule type" value="Genomic_DNA"/>
</dbReference>
<comment type="subcellular location">
    <subcellularLocation>
        <location evidence="1">Cell membrane</location>
        <topology evidence="1">Single-pass type I membrane protein</topology>
    </subcellularLocation>
</comment>
<reference evidence="11 12" key="1">
    <citation type="journal article" date="2024" name="G3 (Bethesda)">
        <title>Genome assembly of Hibiscus sabdariffa L. provides insights into metabolisms of medicinal natural products.</title>
        <authorList>
            <person name="Kim T."/>
        </authorList>
    </citation>
    <scope>NUCLEOTIDE SEQUENCE [LARGE SCALE GENOMIC DNA]</scope>
    <source>
        <strain evidence="11">TK-2024</strain>
        <tissue evidence="11">Old leaves</tissue>
    </source>
</reference>
<keyword evidence="8" id="KW-0472">Membrane</keyword>
<keyword evidence="6" id="KW-0677">Repeat</keyword>
<keyword evidence="3" id="KW-1003">Cell membrane</keyword>
<dbReference type="Proteomes" id="UP001472677">
    <property type="component" value="Unassembled WGS sequence"/>
</dbReference>
<keyword evidence="4" id="KW-0433">Leucine-rich repeat</keyword>
<dbReference type="InterPro" id="IPR032675">
    <property type="entry name" value="LRR_dom_sf"/>
</dbReference>
<evidence type="ECO:0000256" key="9">
    <source>
        <dbReference type="ARBA" id="ARBA00023170"/>
    </source>
</evidence>
<proteinExistence type="inferred from homology"/>
<evidence type="ECO:0000256" key="4">
    <source>
        <dbReference type="ARBA" id="ARBA00022614"/>
    </source>
</evidence>
<keyword evidence="12" id="KW-1185">Reference proteome</keyword>
<protein>
    <submittedName>
        <fullName evidence="11">Uncharacterized protein</fullName>
    </submittedName>
</protein>
<dbReference type="InterPro" id="IPR001611">
    <property type="entry name" value="Leu-rich_rpt"/>
</dbReference>
<keyword evidence="9" id="KW-0675">Receptor</keyword>
<evidence type="ECO:0000256" key="6">
    <source>
        <dbReference type="ARBA" id="ARBA00022737"/>
    </source>
</evidence>